<evidence type="ECO:0000313" key="2">
    <source>
        <dbReference type="EMBL" id="SPP98981.1"/>
    </source>
</evidence>
<dbReference type="EMBL" id="LS398110">
    <property type="protein sequence ID" value="SPP98981.1"/>
    <property type="molecule type" value="Genomic_DNA"/>
</dbReference>
<feature type="compositionally biased region" description="Basic and acidic residues" evidence="1">
    <location>
        <begin position="87"/>
        <end position="97"/>
    </location>
</feature>
<reference evidence="2 3" key="1">
    <citation type="submission" date="2018-03" db="EMBL/GenBank/DDBJ databases">
        <authorList>
            <person name="Gully D."/>
        </authorList>
    </citation>
    <scope>NUCLEOTIDE SEQUENCE [LARGE SCALE GENOMIC DNA]</scope>
    <source>
        <strain evidence="2">ORS3257</strain>
    </source>
</reference>
<name>A0A2U3QC16_9BRAD</name>
<gene>
    <name evidence="2" type="ORF">BRAD3257_8394</name>
</gene>
<accession>A0A2U3QC16</accession>
<feature type="region of interest" description="Disordered" evidence="1">
    <location>
        <begin position="27"/>
        <end position="50"/>
    </location>
</feature>
<organism evidence="2 3">
    <name type="scientific">Bradyrhizobium vignae</name>
    <dbReference type="NCBI Taxonomy" id="1549949"/>
    <lineage>
        <taxon>Bacteria</taxon>
        <taxon>Pseudomonadati</taxon>
        <taxon>Pseudomonadota</taxon>
        <taxon>Alphaproteobacteria</taxon>
        <taxon>Hyphomicrobiales</taxon>
        <taxon>Nitrobacteraceae</taxon>
        <taxon>Bradyrhizobium</taxon>
    </lineage>
</organism>
<feature type="region of interest" description="Disordered" evidence="1">
    <location>
        <begin position="74"/>
        <end position="97"/>
    </location>
</feature>
<sequence>MLSLILRRPLEAVVSKDEALVQAATKKASATTSRKNWERETRPFQLEPRPVPGKIAIKQGQQLILVMAGRQSCHKGQGQAIKGTGARNERPGEEPLS</sequence>
<protein>
    <submittedName>
        <fullName evidence="2">Uncharacterized protein</fullName>
    </submittedName>
</protein>
<dbReference type="Proteomes" id="UP000246085">
    <property type="component" value="Chromosome BRAD3257"/>
</dbReference>
<dbReference type="AlphaFoldDB" id="A0A2U3QC16"/>
<evidence type="ECO:0000256" key="1">
    <source>
        <dbReference type="SAM" id="MobiDB-lite"/>
    </source>
</evidence>
<evidence type="ECO:0000313" key="3">
    <source>
        <dbReference type="Proteomes" id="UP000246085"/>
    </source>
</evidence>
<dbReference type="KEGG" id="bvz:BRAD3257_8394"/>
<proteinExistence type="predicted"/>